<dbReference type="InterPro" id="IPR001173">
    <property type="entry name" value="Glyco_trans_2-like"/>
</dbReference>
<dbReference type="Proteomes" id="UP001597145">
    <property type="component" value="Unassembled WGS sequence"/>
</dbReference>
<evidence type="ECO:0000259" key="7">
    <source>
        <dbReference type="Pfam" id="PF13632"/>
    </source>
</evidence>
<comment type="similarity">
    <text evidence="2">Belongs to the glycosyltransferase 2 family.</text>
</comment>
<evidence type="ECO:0000256" key="4">
    <source>
        <dbReference type="ARBA" id="ARBA00022679"/>
    </source>
</evidence>
<evidence type="ECO:0000313" key="8">
    <source>
        <dbReference type="EMBL" id="MFD1532588.1"/>
    </source>
</evidence>
<feature type="domain" description="Glycosyltransferase 2-like" evidence="6">
    <location>
        <begin position="118"/>
        <end position="249"/>
    </location>
</feature>
<protein>
    <submittedName>
        <fullName evidence="8">Glycosyltransferase</fullName>
        <ecNumber evidence="8">2.4.-.-</ecNumber>
    </submittedName>
</protein>
<dbReference type="InterPro" id="IPR029044">
    <property type="entry name" value="Nucleotide-diphossugar_trans"/>
</dbReference>
<dbReference type="EC" id="2.4.-.-" evidence="8"/>
<evidence type="ECO:0000256" key="3">
    <source>
        <dbReference type="ARBA" id="ARBA00022676"/>
    </source>
</evidence>
<dbReference type="GO" id="GO:0016757">
    <property type="term" value="F:glycosyltransferase activity"/>
    <property type="evidence" value="ECO:0007669"/>
    <property type="project" value="UniProtKB-KW"/>
</dbReference>
<dbReference type="PANTHER" id="PTHR43179">
    <property type="entry name" value="RHAMNOSYLTRANSFERASE WBBL"/>
    <property type="match status" value="1"/>
</dbReference>
<feature type="compositionally biased region" description="Basic and acidic residues" evidence="5">
    <location>
        <begin position="428"/>
        <end position="443"/>
    </location>
</feature>
<comment type="caution">
    <text evidence="8">The sequence shown here is derived from an EMBL/GenBank/DDBJ whole genome shotgun (WGS) entry which is preliminary data.</text>
</comment>
<dbReference type="Pfam" id="PF00535">
    <property type="entry name" value="Glycos_transf_2"/>
    <property type="match status" value="1"/>
</dbReference>
<dbReference type="EMBL" id="JBHUCP010000018">
    <property type="protein sequence ID" value="MFD1532588.1"/>
    <property type="molecule type" value="Genomic_DNA"/>
</dbReference>
<dbReference type="SUPFAM" id="SSF53448">
    <property type="entry name" value="Nucleotide-diphospho-sugar transferases"/>
    <property type="match status" value="1"/>
</dbReference>
<accession>A0ABW4FR31</accession>
<dbReference type="RefSeq" id="WP_343986090.1">
    <property type="nucleotide sequence ID" value="NZ_BAAAJG010000027.1"/>
</dbReference>
<feature type="region of interest" description="Disordered" evidence="5">
    <location>
        <begin position="1"/>
        <end position="33"/>
    </location>
</feature>
<organism evidence="8 9">
    <name type="scientific">Pseudonocardia aurantiaca</name>
    <dbReference type="NCBI Taxonomy" id="75290"/>
    <lineage>
        <taxon>Bacteria</taxon>
        <taxon>Bacillati</taxon>
        <taxon>Actinomycetota</taxon>
        <taxon>Actinomycetes</taxon>
        <taxon>Pseudonocardiales</taxon>
        <taxon>Pseudonocardiaceae</taxon>
        <taxon>Pseudonocardia</taxon>
    </lineage>
</organism>
<feature type="compositionally biased region" description="Low complexity" evidence="5">
    <location>
        <begin position="1"/>
        <end position="10"/>
    </location>
</feature>
<evidence type="ECO:0000256" key="5">
    <source>
        <dbReference type="SAM" id="MobiDB-lite"/>
    </source>
</evidence>
<dbReference type="Gene3D" id="3.90.550.10">
    <property type="entry name" value="Spore Coat Polysaccharide Biosynthesis Protein SpsA, Chain A"/>
    <property type="match status" value="1"/>
</dbReference>
<feature type="domain" description="Glycosyltransferase 2-like" evidence="7">
    <location>
        <begin position="279"/>
        <end position="358"/>
    </location>
</feature>
<sequence length="443" mass="46105">MNGPALIRPAALPPPANTDAGAGRPEQRAADARPPILVGRVEVHDNSTAGFRDITVSPEFTAARLLVTVNGVAVGQAVVPLTGGRATAHTARATVMAELGAEIARAAAPLPAVTTPITVVVPTRGRADSLGRCLRSLLRSAHIRLTVIVVDNDPDDDRTTQVVRSMGDERLSYVSEARRGTSAARNRGLAEAAARGAEFVAFVDDDVEVDPSWAGRMAAALSKPGVACVSGPVLAAELATPAQIAADEALGWRKDFARRRFSLAEPPPESAIFPFSPGLFGVGANTAVRTEAAMEIGGFDIALGPGTRARGGEDCDFMVRLVLAGHTLAYEPSAYAWHHHRPTMAELENQMHGYSLGLGGFLTKIMLDPTARAAALRRLPAAARQLARIRTREAVADGPCASGAGKALALAAGARAYLAGRRGAGTAETDRGPADRPSARLGT</sequence>
<comment type="pathway">
    <text evidence="1">Cell wall biogenesis; cell wall polysaccharide biosynthesis.</text>
</comment>
<keyword evidence="4 8" id="KW-0808">Transferase</keyword>
<keyword evidence="3 8" id="KW-0328">Glycosyltransferase</keyword>
<keyword evidence="9" id="KW-1185">Reference proteome</keyword>
<evidence type="ECO:0000256" key="2">
    <source>
        <dbReference type="ARBA" id="ARBA00006739"/>
    </source>
</evidence>
<evidence type="ECO:0000313" key="9">
    <source>
        <dbReference type="Proteomes" id="UP001597145"/>
    </source>
</evidence>
<dbReference type="Pfam" id="PF13632">
    <property type="entry name" value="Glyco_trans_2_3"/>
    <property type="match status" value="1"/>
</dbReference>
<gene>
    <name evidence="8" type="ORF">ACFSCY_24485</name>
</gene>
<feature type="region of interest" description="Disordered" evidence="5">
    <location>
        <begin position="422"/>
        <end position="443"/>
    </location>
</feature>
<proteinExistence type="inferred from homology"/>
<evidence type="ECO:0000256" key="1">
    <source>
        <dbReference type="ARBA" id="ARBA00004776"/>
    </source>
</evidence>
<evidence type="ECO:0000259" key="6">
    <source>
        <dbReference type="Pfam" id="PF00535"/>
    </source>
</evidence>
<dbReference type="CDD" id="cd00761">
    <property type="entry name" value="Glyco_tranf_GTA_type"/>
    <property type="match status" value="1"/>
</dbReference>
<reference evidence="9" key="1">
    <citation type="journal article" date="2019" name="Int. J. Syst. Evol. Microbiol.">
        <title>The Global Catalogue of Microorganisms (GCM) 10K type strain sequencing project: providing services to taxonomists for standard genome sequencing and annotation.</title>
        <authorList>
            <consortium name="The Broad Institute Genomics Platform"/>
            <consortium name="The Broad Institute Genome Sequencing Center for Infectious Disease"/>
            <person name="Wu L."/>
            <person name="Ma J."/>
        </authorList>
    </citation>
    <scope>NUCLEOTIDE SEQUENCE [LARGE SCALE GENOMIC DNA]</scope>
    <source>
        <strain evidence="9">JCM 12165</strain>
    </source>
</reference>
<dbReference type="PANTHER" id="PTHR43179:SF12">
    <property type="entry name" value="GALACTOFURANOSYLTRANSFERASE GLFT2"/>
    <property type="match status" value="1"/>
</dbReference>
<name>A0ABW4FR31_9PSEU</name>